<organism evidence="1 2">
    <name type="scientific">Polarella glacialis</name>
    <name type="common">Dinoflagellate</name>
    <dbReference type="NCBI Taxonomy" id="89957"/>
    <lineage>
        <taxon>Eukaryota</taxon>
        <taxon>Sar</taxon>
        <taxon>Alveolata</taxon>
        <taxon>Dinophyceae</taxon>
        <taxon>Suessiales</taxon>
        <taxon>Suessiaceae</taxon>
        <taxon>Polarella</taxon>
    </lineage>
</organism>
<evidence type="ECO:0000313" key="2">
    <source>
        <dbReference type="Proteomes" id="UP000626109"/>
    </source>
</evidence>
<name>A0A813IZ00_POLGL</name>
<feature type="non-terminal residue" evidence="1">
    <location>
        <position position="383"/>
    </location>
</feature>
<protein>
    <submittedName>
        <fullName evidence="1">Uncharacterized protein</fullName>
    </submittedName>
</protein>
<gene>
    <name evidence="1" type="ORF">PGLA2088_LOCUS13068</name>
</gene>
<dbReference type="EMBL" id="CAJNNW010015540">
    <property type="protein sequence ID" value="CAE8657828.1"/>
    <property type="molecule type" value="Genomic_DNA"/>
</dbReference>
<dbReference type="AlphaFoldDB" id="A0A813IZ00"/>
<proteinExistence type="predicted"/>
<reference evidence="1" key="1">
    <citation type="submission" date="2021-02" db="EMBL/GenBank/DDBJ databases">
        <authorList>
            <person name="Dougan E. K."/>
            <person name="Rhodes N."/>
            <person name="Thang M."/>
            <person name="Chan C."/>
        </authorList>
    </citation>
    <scope>NUCLEOTIDE SEQUENCE</scope>
</reference>
<feature type="non-terminal residue" evidence="1">
    <location>
        <position position="1"/>
    </location>
</feature>
<dbReference type="Proteomes" id="UP000626109">
    <property type="component" value="Unassembled WGS sequence"/>
</dbReference>
<comment type="caution">
    <text evidence="1">The sequence shown here is derived from an EMBL/GenBank/DDBJ whole genome shotgun (WGS) entry which is preliminary data.</text>
</comment>
<accession>A0A813IZ00</accession>
<evidence type="ECO:0000313" key="1">
    <source>
        <dbReference type="EMBL" id="CAE8657828.1"/>
    </source>
</evidence>
<sequence length="383" mass="40823">IPLGFSCGGLDLRVSGGNTNGTKLFNGTYTKAEGLTDNRPWYTGRDNGQVIFFDIFYERWIMGSTRNPEIPDEAGWAWAKGSLAMTPDKVTPGTWQVHEAPSAAASLGRWVVHPDLRVAGAIDPNVSFSHNPSYSVSAETIDSALGLPWLQGETFELGITASAAVYRICFCPSWDDSDYSNQTCSSDDEFMMNPGALLVGYLRGQESYHCLLGADCSVSTYMPAGVSGIRAVLIPQGMDCFLATTDVPSPWSSSRNISGRLLADSFSAFDFGTASVFGSFEVCVCTGYDDSSDGVPCSEMHEFYERAGGLIVSNLVLMSYVVGNEASLNLTLGSGLSLADRILFVEGDSCTPLFSADAGLLASAASPMLLGDRGAWTSYGLGN</sequence>